<organism evidence="2 3">
    <name type="scientific">Enterococcus plantarum</name>
    <dbReference type="NCBI Taxonomy" id="1077675"/>
    <lineage>
        <taxon>Bacteria</taxon>
        <taxon>Bacillati</taxon>
        <taxon>Bacillota</taxon>
        <taxon>Bacilli</taxon>
        <taxon>Lactobacillales</taxon>
        <taxon>Enterococcaceae</taxon>
        <taxon>Enterococcus</taxon>
    </lineage>
</organism>
<sequence length="60" mass="6683">MSKKNNIKKMQQGEIINRKRMYKSKKNWVVAGVTLAIGLGALGLSTNNVYANEWAATTIE</sequence>
<name>A0A2W3Z999_9ENTE</name>
<proteinExistence type="predicted"/>
<dbReference type="NCBIfam" id="TIGR03715">
    <property type="entry name" value="KxYKxGKxW"/>
    <property type="match status" value="1"/>
</dbReference>
<accession>A0A2W3Z999</accession>
<dbReference type="InterPro" id="IPR022263">
    <property type="entry name" value="KxYKxGKxW"/>
</dbReference>
<dbReference type="Proteomes" id="UP000249828">
    <property type="component" value="Unassembled WGS sequence"/>
</dbReference>
<dbReference type="RefSeq" id="WP_111247955.1">
    <property type="nucleotide sequence ID" value="NZ_PIEU01000072.1"/>
</dbReference>
<keyword evidence="3" id="KW-1185">Reference proteome</keyword>
<evidence type="ECO:0000256" key="1">
    <source>
        <dbReference type="ARBA" id="ARBA00022729"/>
    </source>
</evidence>
<gene>
    <name evidence="2" type="ORF">CI088_09135</name>
</gene>
<protein>
    <submittedName>
        <fullName evidence="2">Uncharacterized protein</fullName>
    </submittedName>
</protein>
<dbReference type="EMBL" id="PIEU01000072">
    <property type="protein sequence ID" value="PZL73027.1"/>
    <property type="molecule type" value="Genomic_DNA"/>
</dbReference>
<dbReference type="Pfam" id="PF19258">
    <property type="entry name" value="KxYKxGKxW_sig"/>
    <property type="match status" value="1"/>
</dbReference>
<evidence type="ECO:0000313" key="2">
    <source>
        <dbReference type="EMBL" id="PZL73027.1"/>
    </source>
</evidence>
<keyword evidence="1" id="KW-0732">Signal</keyword>
<dbReference type="AlphaFoldDB" id="A0A2W3Z999"/>
<evidence type="ECO:0000313" key="3">
    <source>
        <dbReference type="Proteomes" id="UP000249828"/>
    </source>
</evidence>
<reference evidence="2 3" key="1">
    <citation type="submission" date="2017-11" db="EMBL/GenBank/DDBJ databases">
        <title>Draft genome sequence of Enterococcus plantarum TRW2 strain isolated from lettuce.</title>
        <authorList>
            <person name="Kim E.B."/>
            <person name="Marco M.L."/>
            <person name="Williams T.R."/>
            <person name="You I.H."/>
        </authorList>
    </citation>
    <scope>NUCLEOTIDE SEQUENCE [LARGE SCALE GENOMIC DNA]</scope>
    <source>
        <strain evidence="2 3">TRW2</strain>
    </source>
</reference>
<comment type="caution">
    <text evidence="2">The sequence shown here is derived from an EMBL/GenBank/DDBJ whole genome shotgun (WGS) entry which is preliminary data.</text>
</comment>